<keyword evidence="10" id="KW-1185">Reference proteome</keyword>
<evidence type="ECO:0000313" key="10">
    <source>
        <dbReference type="Proteomes" id="UP001165287"/>
    </source>
</evidence>
<feature type="transmembrane region" description="Helical" evidence="8">
    <location>
        <begin position="410"/>
        <end position="432"/>
    </location>
</feature>
<feature type="transmembrane region" description="Helical" evidence="8">
    <location>
        <begin position="87"/>
        <end position="109"/>
    </location>
</feature>
<gene>
    <name evidence="9" type="ORF">K9V48_10035</name>
</gene>
<feature type="transmembrane region" description="Helical" evidence="8">
    <location>
        <begin position="53"/>
        <end position="75"/>
    </location>
</feature>
<keyword evidence="7 8" id="KW-0472">Membrane</keyword>
<comment type="caution">
    <text evidence="9">The sequence shown here is derived from an EMBL/GenBank/DDBJ whole genome shotgun (WGS) entry which is preliminary data.</text>
</comment>
<sequence>MKERAPKTVTFWFLFWPLLIEQFFQLLLGNVDIFMLSHYSDESVSAVGLANQLLVVASLIFGFVSIGTSVILVQLQAGQKLKQASLVTNHAFVLNSISGILISIVFVLFGENLLRMMQAPVSIMEEGKIYLAIVGGSIVLQALMATLGAVFRSFNFVKEVMYISVFINILNIIGNYLVLMTSLPLPVEGVEGVAYVTVISRVVGTGVFIWLFLRRFKGKLPWVNPFLIKKETTLSILKLGIPSAGEHVSYNLSQTVITGMIALMGTVVLTTKIYTQTISGFVFIISFAIAQTTQLLVGRLIGEDKKEVGLNLSIKIMIRTLIISFSLSFIIYGAASFIVPIFTDNLDILSLTTTLLFFSIFLEPARATNVVLIGSLNAAGDVRFPVIIGILSMWVICVPLSYVVGVYYGFGLVGIWLVFILDEWLRAFLLLWRWKSRSWMKIVLRV</sequence>
<organism evidence="9 10">
    <name type="scientific">Metabacillus rhizolycopersici</name>
    <dbReference type="NCBI Taxonomy" id="2875709"/>
    <lineage>
        <taxon>Bacteria</taxon>
        <taxon>Bacillati</taxon>
        <taxon>Bacillota</taxon>
        <taxon>Bacilli</taxon>
        <taxon>Bacillales</taxon>
        <taxon>Bacillaceae</taxon>
        <taxon>Metabacillus</taxon>
    </lineage>
</organism>
<comment type="similarity">
    <text evidence="2">Belongs to the multi antimicrobial extrusion (MATE) (TC 2.A.66.1) family.</text>
</comment>
<name>A0ABS7URL2_9BACI</name>
<feature type="transmembrane region" description="Helical" evidence="8">
    <location>
        <begin position="256"/>
        <end position="275"/>
    </location>
</feature>
<keyword evidence="6 8" id="KW-1133">Transmembrane helix</keyword>
<feature type="transmembrane region" description="Helical" evidence="8">
    <location>
        <begin position="281"/>
        <end position="301"/>
    </location>
</feature>
<feature type="transmembrane region" description="Helical" evidence="8">
    <location>
        <begin position="129"/>
        <end position="151"/>
    </location>
</feature>
<dbReference type="InterPro" id="IPR002528">
    <property type="entry name" value="MATE_fam"/>
</dbReference>
<evidence type="ECO:0000256" key="3">
    <source>
        <dbReference type="ARBA" id="ARBA00022448"/>
    </source>
</evidence>
<evidence type="ECO:0000313" key="9">
    <source>
        <dbReference type="EMBL" id="MBZ5750580.1"/>
    </source>
</evidence>
<dbReference type="NCBIfam" id="TIGR00797">
    <property type="entry name" value="matE"/>
    <property type="match status" value="1"/>
</dbReference>
<feature type="transmembrane region" description="Helical" evidence="8">
    <location>
        <begin position="160"/>
        <end position="180"/>
    </location>
</feature>
<keyword evidence="4" id="KW-1003">Cell membrane</keyword>
<proteinExistence type="inferred from homology"/>
<keyword evidence="3" id="KW-0813">Transport</keyword>
<reference evidence="9" key="1">
    <citation type="submission" date="2024-05" db="EMBL/GenBank/DDBJ databases">
        <title>Metabacillus sp. nov., isolated from the rhizosphere soil of tomato plants.</title>
        <authorList>
            <person name="Ma R."/>
        </authorList>
    </citation>
    <scope>NUCLEOTIDE SEQUENCE</scope>
    <source>
        <strain evidence="9">DBTR6</strain>
    </source>
</reference>
<evidence type="ECO:0000256" key="2">
    <source>
        <dbReference type="ARBA" id="ARBA00010199"/>
    </source>
</evidence>
<evidence type="ECO:0000256" key="8">
    <source>
        <dbReference type="SAM" id="Phobius"/>
    </source>
</evidence>
<protein>
    <submittedName>
        <fullName evidence="9">MATE family efflux transporter</fullName>
    </submittedName>
</protein>
<evidence type="ECO:0000256" key="1">
    <source>
        <dbReference type="ARBA" id="ARBA00004651"/>
    </source>
</evidence>
<feature type="transmembrane region" description="Helical" evidence="8">
    <location>
        <begin position="348"/>
        <end position="372"/>
    </location>
</feature>
<dbReference type="PIRSF" id="PIRSF006603">
    <property type="entry name" value="DinF"/>
    <property type="match status" value="1"/>
</dbReference>
<feature type="transmembrane region" description="Helical" evidence="8">
    <location>
        <begin position="192"/>
        <end position="213"/>
    </location>
</feature>
<dbReference type="RefSeq" id="WP_224138829.1">
    <property type="nucleotide sequence ID" value="NZ_JAIQUM010000017.1"/>
</dbReference>
<dbReference type="InterPro" id="IPR048279">
    <property type="entry name" value="MdtK-like"/>
</dbReference>
<comment type="subcellular location">
    <subcellularLocation>
        <location evidence="1">Cell membrane</location>
        <topology evidence="1">Multi-pass membrane protein</topology>
    </subcellularLocation>
</comment>
<keyword evidence="5 8" id="KW-0812">Transmembrane</keyword>
<accession>A0ABS7URL2</accession>
<dbReference type="EMBL" id="JAIQUM010000017">
    <property type="protein sequence ID" value="MBZ5750580.1"/>
    <property type="molecule type" value="Genomic_DNA"/>
</dbReference>
<evidence type="ECO:0000256" key="4">
    <source>
        <dbReference type="ARBA" id="ARBA00022475"/>
    </source>
</evidence>
<dbReference type="CDD" id="cd13134">
    <property type="entry name" value="MATE_like_8"/>
    <property type="match status" value="1"/>
</dbReference>
<dbReference type="Pfam" id="PF01554">
    <property type="entry name" value="MatE"/>
    <property type="match status" value="2"/>
</dbReference>
<dbReference type="Proteomes" id="UP001165287">
    <property type="component" value="Unassembled WGS sequence"/>
</dbReference>
<dbReference type="PANTHER" id="PTHR42925:SF1">
    <property type="entry name" value="VIRULENCE FACTOR MVIN"/>
    <property type="match status" value="1"/>
</dbReference>
<feature type="transmembrane region" description="Helical" evidence="8">
    <location>
        <begin position="321"/>
        <end position="342"/>
    </location>
</feature>
<feature type="transmembrane region" description="Helical" evidence="8">
    <location>
        <begin position="384"/>
        <end position="404"/>
    </location>
</feature>
<dbReference type="InterPro" id="IPR047135">
    <property type="entry name" value="YsiQ"/>
</dbReference>
<evidence type="ECO:0000256" key="6">
    <source>
        <dbReference type="ARBA" id="ARBA00022989"/>
    </source>
</evidence>
<evidence type="ECO:0000256" key="5">
    <source>
        <dbReference type="ARBA" id="ARBA00022692"/>
    </source>
</evidence>
<dbReference type="PANTHER" id="PTHR42925">
    <property type="entry name" value="MULTIDRUG AND TOXIN EFFLUX PROTEIN MATE FAMILY"/>
    <property type="match status" value="1"/>
</dbReference>
<evidence type="ECO:0000256" key="7">
    <source>
        <dbReference type="ARBA" id="ARBA00023136"/>
    </source>
</evidence>